<dbReference type="EMBL" id="JAUESC010000383">
    <property type="protein sequence ID" value="KAK0585426.1"/>
    <property type="molecule type" value="Genomic_DNA"/>
</dbReference>
<comment type="caution">
    <text evidence="1">The sequence shown here is derived from an EMBL/GenBank/DDBJ whole genome shotgun (WGS) entry which is preliminary data.</text>
</comment>
<dbReference type="Proteomes" id="UP001168877">
    <property type="component" value="Unassembled WGS sequence"/>
</dbReference>
<name>A0AA39S524_ACESA</name>
<dbReference type="AlphaFoldDB" id="A0AA39S524"/>
<sequence>MVGASSRVSRHLDAISFTCLLLHKLHGSVKEEGIALVMRYSTSALHQCKSSSGLSLVLRPWSCAALTSANCPVVCRWSCAPCVP</sequence>
<keyword evidence="2" id="KW-1185">Reference proteome</keyword>
<protein>
    <submittedName>
        <fullName evidence="1">Uncharacterized protein</fullName>
    </submittedName>
</protein>
<evidence type="ECO:0000313" key="2">
    <source>
        <dbReference type="Proteomes" id="UP001168877"/>
    </source>
</evidence>
<accession>A0AA39S524</accession>
<evidence type="ECO:0000313" key="1">
    <source>
        <dbReference type="EMBL" id="KAK0585426.1"/>
    </source>
</evidence>
<proteinExistence type="predicted"/>
<gene>
    <name evidence="1" type="ORF">LWI29_028481</name>
</gene>
<organism evidence="1 2">
    <name type="scientific">Acer saccharum</name>
    <name type="common">Sugar maple</name>
    <dbReference type="NCBI Taxonomy" id="4024"/>
    <lineage>
        <taxon>Eukaryota</taxon>
        <taxon>Viridiplantae</taxon>
        <taxon>Streptophyta</taxon>
        <taxon>Embryophyta</taxon>
        <taxon>Tracheophyta</taxon>
        <taxon>Spermatophyta</taxon>
        <taxon>Magnoliopsida</taxon>
        <taxon>eudicotyledons</taxon>
        <taxon>Gunneridae</taxon>
        <taxon>Pentapetalae</taxon>
        <taxon>rosids</taxon>
        <taxon>malvids</taxon>
        <taxon>Sapindales</taxon>
        <taxon>Sapindaceae</taxon>
        <taxon>Hippocastanoideae</taxon>
        <taxon>Acereae</taxon>
        <taxon>Acer</taxon>
    </lineage>
</organism>
<reference evidence="1" key="1">
    <citation type="journal article" date="2022" name="Plant J.">
        <title>Strategies of tolerance reflected in two North American maple genomes.</title>
        <authorList>
            <person name="McEvoy S.L."/>
            <person name="Sezen U.U."/>
            <person name="Trouern-Trend A."/>
            <person name="McMahon S.M."/>
            <person name="Schaberg P.G."/>
            <person name="Yang J."/>
            <person name="Wegrzyn J.L."/>
            <person name="Swenson N.G."/>
        </authorList>
    </citation>
    <scope>NUCLEOTIDE SEQUENCE</scope>
    <source>
        <strain evidence="1">NS2018</strain>
    </source>
</reference>
<reference evidence="1" key="2">
    <citation type="submission" date="2023-06" db="EMBL/GenBank/DDBJ databases">
        <authorList>
            <person name="Swenson N.G."/>
            <person name="Wegrzyn J.L."/>
            <person name="Mcevoy S.L."/>
        </authorList>
    </citation>
    <scope>NUCLEOTIDE SEQUENCE</scope>
    <source>
        <strain evidence="1">NS2018</strain>
        <tissue evidence="1">Leaf</tissue>
    </source>
</reference>